<comment type="caution">
    <text evidence="2">The sequence shown here is derived from an EMBL/GenBank/DDBJ whole genome shotgun (WGS) entry which is preliminary data.</text>
</comment>
<gene>
    <name evidence="2" type="ORF">N801_03010</name>
</gene>
<reference evidence="2 3" key="1">
    <citation type="submission" date="2013-08" db="EMBL/GenBank/DDBJ databases">
        <title>The genome sequence of Knoellia aerolata.</title>
        <authorList>
            <person name="Zhu W."/>
            <person name="Wang G."/>
        </authorList>
    </citation>
    <scope>NUCLEOTIDE SEQUENCE [LARGE SCALE GENOMIC DNA]</scope>
    <source>
        <strain evidence="2 3">DSM 18566</strain>
    </source>
</reference>
<dbReference type="AlphaFoldDB" id="A0A0A0JZC5"/>
<name>A0A0A0JZC5_9MICO</name>
<dbReference type="OrthoDB" id="4867929at2"/>
<dbReference type="EMBL" id="AVPL01000009">
    <property type="protein sequence ID" value="KGN42064.1"/>
    <property type="molecule type" value="Genomic_DNA"/>
</dbReference>
<protein>
    <submittedName>
        <fullName evidence="2">Uncharacterized protein</fullName>
    </submittedName>
</protein>
<dbReference type="RefSeq" id="WP_035934498.1">
    <property type="nucleotide sequence ID" value="NZ_AVPL01000009.1"/>
</dbReference>
<proteinExistence type="predicted"/>
<evidence type="ECO:0000313" key="3">
    <source>
        <dbReference type="Proteomes" id="UP000030013"/>
    </source>
</evidence>
<feature type="region of interest" description="Disordered" evidence="1">
    <location>
        <begin position="1"/>
        <end position="22"/>
    </location>
</feature>
<evidence type="ECO:0000313" key="2">
    <source>
        <dbReference type="EMBL" id="KGN42064.1"/>
    </source>
</evidence>
<dbReference type="Proteomes" id="UP000030013">
    <property type="component" value="Unassembled WGS sequence"/>
</dbReference>
<keyword evidence="3" id="KW-1185">Reference proteome</keyword>
<accession>A0A0A0JZC5</accession>
<sequence length="146" mass="15943">MTVIAFRPRPTTGKPRPTDDDATAITGSFRSPRGRTGTMSGHLRLQRLVVVPRGAFVTGVFTGELREFDGTLVGVDSRRCTVPADLRRSDDGLQAVIRPLHLDLMGIDVDVGAFAVSPVLPFPASPRRTDPRRRHIVGGLRSIHPR</sequence>
<organism evidence="2 3">
    <name type="scientific">Knoellia aerolata DSM 18566</name>
    <dbReference type="NCBI Taxonomy" id="1385519"/>
    <lineage>
        <taxon>Bacteria</taxon>
        <taxon>Bacillati</taxon>
        <taxon>Actinomycetota</taxon>
        <taxon>Actinomycetes</taxon>
        <taxon>Micrococcales</taxon>
        <taxon>Intrasporangiaceae</taxon>
        <taxon>Knoellia</taxon>
    </lineage>
</organism>
<evidence type="ECO:0000256" key="1">
    <source>
        <dbReference type="SAM" id="MobiDB-lite"/>
    </source>
</evidence>